<dbReference type="GO" id="GO:0061617">
    <property type="term" value="C:MICOS complex"/>
    <property type="evidence" value="ECO:0000318"/>
    <property type="project" value="GO_Central"/>
</dbReference>
<protein>
    <recommendedName>
        <fullName evidence="7">MICOS complex subunit MIC60</fullName>
    </recommendedName>
    <alternativeName>
        <fullName evidence="7">Mitofilin</fullName>
    </alternativeName>
</protein>
<proteinExistence type="inferred from homology"/>
<gene>
    <name evidence="9" type="ORF">DAPPUDRAFT_299651</name>
</gene>
<dbReference type="EMBL" id="GL732523">
    <property type="protein sequence ID" value="EFX90424.1"/>
    <property type="molecule type" value="Genomic_DNA"/>
</dbReference>
<evidence type="ECO:0000256" key="1">
    <source>
        <dbReference type="ARBA" id="ARBA00010877"/>
    </source>
</evidence>
<keyword evidence="4" id="KW-1133">Transmembrane helix</keyword>
<keyword evidence="10" id="KW-1185">Reference proteome</keyword>
<dbReference type="PANTHER" id="PTHR15415:SF7">
    <property type="entry name" value="MICOS COMPLEX SUBUNIT MIC60"/>
    <property type="match status" value="1"/>
</dbReference>
<name>E9FRT9_DAPPU</name>
<evidence type="ECO:0000313" key="9">
    <source>
        <dbReference type="EMBL" id="EFX90424.1"/>
    </source>
</evidence>
<dbReference type="Gene3D" id="2.60.40.1930">
    <property type="match status" value="1"/>
</dbReference>
<reference evidence="9 10" key="1">
    <citation type="journal article" date="2011" name="Science">
        <title>The ecoresponsive genome of Daphnia pulex.</title>
        <authorList>
            <person name="Colbourne J.K."/>
            <person name="Pfrender M.E."/>
            <person name="Gilbert D."/>
            <person name="Thomas W.K."/>
            <person name="Tucker A."/>
            <person name="Oakley T.H."/>
            <person name="Tokishita S."/>
            <person name="Aerts A."/>
            <person name="Arnold G.J."/>
            <person name="Basu M.K."/>
            <person name="Bauer D.J."/>
            <person name="Caceres C.E."/>
            <person name="Carmel L."/>
            <person name="Casola C."/>
            <person name="Choi J.H."/>
            <person name="Detter J.C."/>
            <person name="Dong Q."/>
            <person name="Dusheyko S."/>
            <person name="Eads B.D."/>
            <person name="Frohlich T."/>
            <person name="Geiler-Samerotte K.A."/>
            <person name="Gerlach D."/>
            <person name="Hatcher P."/>
            <person name="Jogdeo S."/>
            <person name="Krijgsveld J."/>
            <person name="Kriventseva E.V."/>
            <person name="Kultz D."/>
            <person name="Laforsch C."/>
            <person name="Lindquist E."/>
            <person name="Lopez J."/>
            <person name="Manak J.R."/>
            <person name="Muller J."/>
            <person name="Pangilinan J."/>
            <person name="Patwardhan R.P."/>
            <person name="Pitluck S."/>
            <person name="Pritham E.J."/>
            <person name="Rechtsteiner A."/>
            <person name="Rho M."/>
            <person name="Rogozin I.B."/>
            <person name="Sakarya O."/>
            <person name="Salamov A."/>
            <person name="Schaack S."/>
            <person name="Shapiro H."/>
            <person name="Shiga Y."/>
            <person name="Skalitzky C."/>
            <person name="Smith Z."/>
            <person name="Souvorov A."/>
            <person name="Sung W."/>
            <person name="Tang Z."/>
            <person name="Tsuchiya D."/>
            <person name="Tu H."/>
            <person name="Vos H."/>
            <person name="Wang M."/>
            <person name="Wolf Y.I."/>
            <person name="Yamagata H."/>
            <person name="Yamada T."/>
            <person name="Ye Y."/>
            <person name="Shaw J.R."/>
            <person name="Andrews J."/>
            <person name="Crease T.J."/>
            <person name="Tang H."/>
            <person name="Lucas S.M."/>
            <person name="Robertson H.M."/>
            <person name="Bork P."/>
            <person name="Koonin E.V."/>
            <person name="Zdobnov E.M."/>
            <person name="Grigoriev I.V."/>
            <person name="Lynch M."/>
            <person name="Boore J.L."/>
        </authorList>
    </citation>
    <scope>NUCLEOTIDE SEQUENCE [LARGE SCALE GENOMIC DNA]</scope>
</reference>
<dbReference type="InterPro" id="IPR019133">
    <property type="entry name" value="MIC60"/>
</dbReference>
<dbReference type="GO" id="GO:0042407">
    <property type="term" value="P:cristae formation"/>
    <property type="evidence" value="ECO:0000318"/>
    <property type="project" value="GO_Central"/>
</dbReference>
<dbReference type="PANTHER" id="PTHR15415">
    <property type="entry name" value="MITOFILIN"/>
    <property type="match status" value="1"/>
</dbReference>
<dbReference type="STRING" id="6669.E9FRT9"/>
<sequence length="1275" mass="144248">MNVLLIAILIDSMMMSHVFTQSVIYSTQFQQDGRYSVSPISPDNRMLLQQQDRLLHPNFFVTASAVVRPDTVYRVDFVVLPGAPDLVFKALITKGSGQHVTSASSDSVDAGTIESSPAQSAFSLSLKHHILWQLILLDSTTEIHTNVQIPASISAGDYRLKLEPQLGYDVQHPQKAVLIKESPLRFRIILTQMDLKPYTDPITIFILDPQGFIVRRWPSRNPTNGVVSLTYQLPPNPSVGARRSASIRVEAMQQVHQHQFGVEHYYIPFFVVVPSAPAYVLLRDLLSPHAIRRQWQSDRSRLRQASQQYDGRLPTCCRRTFSMEQNHEFTYDVNLGDVKSAIRSRSLDSWVIRVTTVLHSYFMGEARDGFIETRVIHAQLKFKFSGAKTAVFKPGMPFEGHVYFMYDDDQALTSDKLAGATITLRPVVTSTNGQMKTLSEIKVPAKGEYLNHHQQEDGNKYRKEYDNWMEHQIEDVKFNQFRATGVYNFRFSVPKDAKSMRISATYKDGDGDKATAELQAVPFYSAKEMYAHVETSTEYGQLGENVVIHLRSNFGFQVYSYVECGRHQLEFVLSRRSGSKILTIGGAAILATVGGSVVLAKTSDGFRKFSEKNIPGTSFLFNLLLGPSVSHLPKLEHPVKVKEDGLLKKKLEREALKKKDEELPINPVEESSLQELPISLIDLPPPDFDVIKSVEEFCENDQSSVEESLNLDPEVKTDENIKVANESEPDSSAVEVLEKVSVNLSELTAAEFGDLLKELHAKASDAVKEAVAAQDMAACSIKKHVELVFKSLEKIYEPGQTHENIWEPVFMATHDKNEAVHVAESRAHDARMAVAQLKEAVAHGLKNDQSIQTPDLITFDESVARALYSLETAKARVEAAQSEAKVMDEYRELVDTARHNLQMELSSIRPELAPSFKTEGSKLGEEEINILMAHAYWKIITLQKELARQQSCEQQRLKGALDTQRKEDHSVLESRLRVELERQYYELKAKYNQDISFHEKTLSDQFTQQLKLQAAAYTDHLNDTLKTQRLELKRTFDAERELEVAKLLASHHENLAKLHGMGKGIQDAIHDRAEKDRVSRQVRELWIAAQSMIESLRSNNSVHLPWNEQRHPLNLSSLNKALNNNDEFARAVIESIPPTALDQGILPQGALKERFLNVERVCRRVALIDENGGSILRYALSYLQSMMVVKVDARPQSKDEEINLADLNTFDILARTRYHLEKDDLEQALRYMNLLKGEPQNVANDWLRELRIHLETVQAVNAILTYAAVQAIESM</sequence>
<dbReference type="AlphaFoldDB" id="E9FRT9"/>
<evidence type="ECO:0000256" key="8">
    <source>
        <dbReference type="SAM" id="SignalP"/>
    </source>
</evidence>
<comment type="subunit">
    <text evidence="7">Component of the mitochondrial contact site and cristae organizing system (MICOS) complex.</text>
</comment>
<comment type="similarity">
    <text evidence="1 7">Belongs to the MICOS complex subunit Mic60 family.</text>
</comment>
<evidence type="ECO:0000256" key="6">
    <source>
        <dbReference type="ARBA" id="ARBA00023136"/>
    </source>
</evidence>
<organism evidence="9 10">
    <name type="scientific">Daphnia pulex</name>
    <name type="common">Water flea</name>
    <dbReference type="NCBI Taxonomy" id="6669"/>
    <lineage>
        <taxon>Eukaryota</taxon>
        <taxon>Metazoa</taxon>
        <taxon>Ecdysozoa</taxon>
        <taxon>Arthropoda</taxon>
        <taxon>Crustacea</taxon>
        <taxon>Branchiopoda</taxon>
        <taxon>Diplostraca</taxon>
        <taxon>Cladocera</taxon>
        <taxon>Anomopoda</taxon>
        <taxon>Daphniidae</taxon>
        <taxon>Daphnia</taxon>
    </lineage>
</organism>
<dbReference type="InParanoid" id="E9FRT9"/>
<dbReference type="Gene3D" id="2.60.40.10">
    <property type="entry name" value="Immunoglobulins"/>
    <property type="match status" value="1"/>
</dbReference>
<accession>E9FRT9</accession>
<evidence type="ECO:0000256" key="3">
    <source>
        <dbReference type="ARBA" id="ARBA00022792"/>
    </source>
</evidence>
<dbReference type="Proteomes" id="UP000000305">
    <property type="component" value="Unassembled WGS sequence"/>
</dbReference>
<evidence type="ECO:0000256" key="4">
    <source>
        <dbReference type="ARBA" id="ARBA00022989"/>
    </source>
</evidence>
<dbReference type="eggNOG" id="KOG1854">
    <property type="taxonomic scope" value="Eukaryota"/>
</dbReference>
<dbReference type="eggNOG" id="KOG1366">
    <property type="taxonomic scope" value="Eukaryota"/>
</dbReference>
<dbReference type="InterPro" id="IPR013783">
    <property type="entry name" value="Ig-like_fold"/>
</dbReference>
<evidence type="ECO:0000256" key="7">
    <source>
        <dbReference type="RuleBase" id="RU363000"/>
    </source>
</evidence>
<dbReference type="HOGENOM" id="CLU_263609_0_0_1"/>
<dbReference type="KEGG" id="dpx:DAPPUDRAFT_299651"/>
<keyword evidence="3 7" id="KW-0999">Mitochondrion inner membrane</keyword>
<evidence type="ECO:0000313" key="10">
    <source>
        <dbReference type="Proteomes" id="UP000000305"/>
    </source>
</evidence>
<dbReference type="OrthoDB" id="10261039at2759"/>
<feature type="chain" id="PRO_5003239705" description="MICOS complex subunit MIC60" evidence="8">
    <location>
        <begin position="21"/>
        <end position="1275"/>
    </location>
</feature>
<comment type="subcellular location">
    <subcellularLocation>
        <location evidence="7">Mitochondrion inner membrane</location>
        <topology evidence="7">Single-pass membrane protein</topology>
    </subcellularLocation>
</comment>
<evidence type="ECO:0000256" key="5">
    <source>
        <dbReference type="ARBA" id="ARBA00023128"/>
    </source>
</evidence>
<keyword evidence="6" id="KW-0472">Membrane</keyword>
<feature type="signal peptide" evidence="8">
    <location>
        <begin position="1"/>
        <end position="20"/>
    </location>
</feature>
<dbReference type="Pfam" id="PF09731">
    <property type="entry name" value="Mitofilin"/>
    <property type="match status" value="1"/>
</dbReference>
<keyword evidence="5 7" id="KW-0496">Mitochondrion</keyword>
<keyword evidence="2 7" id="KW-0812">Transmembrane</keyword>
<comment type="function">
    <text evidence="7">Component of the MICOS complex, a large protein complex of the mitochondrial inner membrane that plays crucial roles in the maintenance of crista junctions, inner membrane architecture, and formation of contact sites to the outer membrane.</text>
</comment>
<keyword evidence="8" id="KW-0732">Signal</keyword>
<evidence type="ECO:0000256" key="2">
    <source>
        <dbReference type="ARBA" id="ARBA00022692"/>
    </source>
</evidence>